<feature type="domain" description="Histidine kinase" evidence="7">
    <location>
        <begin position="205"/>
        <end position="431"/>
    </location>
</feature>
<dbReference type="GO" id="GO:0005524">
    <property type="term" value="F:ATP binding"/>
    <property type="evidence" value="ECO:0007669"/>
    <property type="project" value="UniProtKB-KW"/>
</dbReference>
<dbReference type="CDD" id="cd00082">
    <property type="entry name" value="HisKA"/>
    <property type="match status" value="1"/>
</dbReference>
<dbReference type="KEGG" id="gba:J421_1657"/>
<dbReference type="HOGENOM" id="CLU_629706_0_0_0"/>
<evidence type="ECO:0000259" key="7">
    <source>
        <dbReference type="PROSITE" id="PS50109"/>
    </source>
</evidence>
<gene>
    <name evidence="8" type="ORF">J421_1657</name>
</gene>
<evidence type="ECO:0000313" key="9">
    <source>
        <dbReference type="Proteomes" id="UP000019151"/>
    </source>
</evidence>
<dbReference type="PANTHER" id="PTHR43711">
    <property type="entry name" value="TWO-COMPONENT HISTIDINE KINASE"/>
    <property type="match status" value="1"/>
</dbReference>
<sequence length="435" mass="45921">MIVLGALAVAPLVTSARARQLRAPLSEGAEPALVRVNDLQATLAAELYAATDWSRGGDGPALGRYRDAVAAEGTDLASLATLVARIDATSAGDLSRVTAAVRRWHGPSSTQPPPTTDDPLGLAALDAAQRLETDLQRFADGRRRDLRSAIQLDVRMAAALVPMAVIGVALLAWTSWRMASLAYVAEERRERLAAASRSREALFRGVSHDLRNPLGAASAYLQLLLGTEVYGRLGEPQREAIARADRLVRSALQSTGDLLDLARADAGHLPVRGVPVALDVLVREVVDDHAAAAARAGLALSVVVDDGTDVERKWLELSTDPGRVRQVLTNLLSNAIKYTPRGGAVEVRVLRAEATRVAVEVRDTGPGIPPEHREAVFEEAMRLPGTHAVAPGAGIGLASARRVARALGGELTVSDGPAGGAAFTLWLEKRATTDA</sequence>
<comment type="catalytic activity">
    <reaction evidence="1">
        <text>ATP + protein L-histidine = ADP + protein N-phospho-L-histidine.</text>
        <dbReference type="EC" id="2.7.13.3"/>
    </reaction>
</comment>
<proteinExistence type="predicted"/>
<evidence type="ECO:0000256" key="2">
    <source>
        <dbReference type="ARBA" id="ARBA00012438"/>
    </source>
</evidence>
<keyword evidence="4" id="KW-0808">Transferase</keyword>
<accession>W0RDP5</accession>
<evidence type="ECO:0000256" key="1">
    <source>
        <dbReference type="ARBA" id="ARBA00000085"/>
    </source>
</evidence>
<dbReference type="InterPro" id="IPR050736">
    <property type="entry name" value="Sensor_HK_Regulatory"/>
</dbReference>
<dbReference type="InParanoid" id="W0RDP5"/>
<dbReference type="EC" id="2.7.13.3" evidence="2"/>
<evidence type="ECO:0000256" key="3">
    <source>
        <dbReference type="ARBA" id="ARBA00022553"/>
    </source>
</evidence>
<reference evidence="8 9" key="1">
    <citation type="journal article" date="2014" name="Genome Announc.">
        <title>Genome Sequence and Methylome of Soil Bacterium Gemmatirosa kalamazoonensis KBS708T, a Member of the Rarely Cultivated Gemmatimonadetes Phylum.</title>
        <authorList>
            <person name="Debruyn J.M."/>
            <person name="Radosevich M."/>
            <person name="Wommack K.E."/>
            <person name="Polson S.W."/>
            <person name="Hauser L.J."/>
            <person name="Fawaz M.N."/>
            <person name="Korlach J."/>
            <person name="Tsai Y.C."/>
        </authorList>
    </citation>
    <scope>NUCLEOTIDE SEQUENCE [LARGE SCALE GENOMIC DNA]</scope>
    <source>
        <strain evidence="8 9">KBS708</strain>
    </source>
</reference>
<dbReference type="PATRIC" id="fig|861299.3.peg.1682"/>
<name>W0RDP5_9BACT</name>
<keyword evidence="5" id="KW-0418">Kinase</keyword>
<dbReference type="Pfam" id="PF00512">
    <property type="entry name" value="HisKA"/>
    <property type="match status" value="1"/>
</dbReference>
<dbReference type="InterPro" id="IPR003661">
    <property type="entry name" value="HisK_dim/P_dom"/>
</dbReference>
<evidence type="ECO:0000256" key="6">
    <source>
        <dbReference type="ARBA" id="ARBA00023012"/>
    </source>
</evidence>
<dbReference type="STRING" id="861299.J421_1657"/>
<dbReference type="Gene3D" id="3.30.565.10">
    <property type="entry name" value="Histidine kinase-like ATPase, C-terminal domain"/>
    <property type="match status" value="1"/>
</dbReference>
<dbReference type="AlphaFoldDB" id="W0RDP5"/>
<dbReference type="SMART" id="SM00388">
    <property type="entry name" value="HisKA"/>
    <property type="match status" value="1"/>
</dbReference>
<keyword evidence="8" id="KW-0547">Nucleotide-binding</keyword>
<dbReference type="SMART" id="SM00387">
    <property type="entry name" value="HATPase_c"/>
    <property type="match status" value="1"/>
</dbReference>
<organism evidence="8 9">
    <name type="scientific">Gemmatirosa kalamazoonensis</name>
    <dbReference type="NCBI Taxonomy" id="861299"/>
    <lineage>
        <taxon>Bacteria</taxon>
        <taxon>Pseudomonadati</taxon>
        <taxon>Gemmatimonadota</taxon>
        <taxon>Gemmatimonadia</taxon>
        <taxon>Gemmatimonadales</taxon>
        <taxon>Gemmatimonadaceae</taxon>
        <taxon>Gemmatirosa</taxon>
    </lineage>
</organism>
<keyword evidence="6" id="KW-0902">Two-component regulatory system</keyword>
<evidence type="ECO:0000256" key="4">
    <source>
        <dbReference type="ARBA" id="ARBA00022679"/>
    </source>
</evidence>
<dbReference type="CDD" id="cd00075">
    <property type="entry name" value="HATPase"/>
    <property type="match status" value="1"/>
</dbReference>
<dbReference type="InterPro" id="IPR004358">
    <property type="entry name" value="Sig_transdc_His_kin-like_C"/>
</dbReference>
<dbReference type="EMBL" id="CP007128">
    <property type="protein sequence ID" value="AHG89194.1"/>
    <property type="molecule type" value="Genomic_DNA"/>
</dbReference>
<dbReference type="GO" id="GO:0000155">
    <property type="term" value="F:phosphorelay sensor kinase activity"/>
    <property type="evidence" value="ECO:0007669"/>
    <property type="project" value="InterPro"/>
</dbReference>
<evidence type="ECO:0000256" key="5">
    <source>
        <dbReference type="ARBA" id="ARBA00022777"/>
    </source>
</evidence>
<dbReference type="InterPro" id="IPR003594">
    <property type="entry name" value="HATPase_dom"/>
</dbReference>
<dbReference type="PANTHER" id="PTHR43711:SF1">
    <property type="entry name" value="HISTIDINE KINASE 1"/>
    <property type="match status" value="1"/>
</dbReference>
<keyword evidence="3" id="KW-0597">Phosphoprotein</keyword>
<keyword evidence="8" id="KW-0067">ATP-binding</keyword>
<dbReference type="PROSITE" id="PS50109">
    <property type="entry name" value="HIS_KIN"/>
    <property type="match status" value="1"/>
</dbReference>
<dbReference type="Proteomes" id="UP000019151">
    <property type="component" value="Chromosome"/>
</dbReference>
<dbReference type="eggNOG" id="COG2205">
    <property type="taxonomic scope" value="Bacteria"/>
</dbReference>
<dbReference type="Pfam" id="PF02518">
    <property type="entry name" value="HATPase_c"/>
    <property type="match status" value="1"/>
</dbReference>
<dbReference type="SUPFAM" id="SSF55874">
    <property type="entry name" value="ATPase domain of HSP90 chaperone/DNA topoisomerase II/histidine kinase"/>
    <property type="match status" value="1"/>
</dbReference>
<evidence type="ECO:0000313" key="8">
    <source>
        <dbReference type="EMBL" id="AHG89194.1"/>
    </source>
</evidence>
<dbReference type="Gene3D" id="1.10.287.130">
    <property type="match status" value="1"/>
</dbReference>
<dbReference type="InterPro" id="IPR036890">
    <property type="entry name" value="HATPase_C_sf"/>
</dbReference>
<dbReference type="SUPFAM" id="SSF47384">
    <property type="entry name" value="Homodimeric domain of signal transducing histidine kinase"/>
    <property type="match status" value="1"/>
</dbReference>
<protein>
    <recommendedName>
        <fullName evidence="2">histidine kinase</fullName>
        <ecNumber evidence="2">2.7.13.3</ecNumber>
    </recommendedName>
</protein>
<dbReference type="PRINTS" id="PR00344">
    <property type="entry name" value="BCTRLSENSOR"/>
</dbReference>
<dbReference type="InterPro" id="IPR005467">
    <property type="entry name" value="His_kinase_dom"/>
</dbReference>
<dbReference type="InterPro" id="IPR036097">
    <property type="entry name" value="HisK_dim/P_sf"/>
</dbReference>
<keyword evidence="9" id="KW-1185">Reference proteome</keyword>